<proteinExistence type="predicted"/>
<sequence>MELHLKLTILNTRFSRLFLFRSVSKQFNELKPLIDPSSFNASKNIEEEQKNKRESYVLVELNFKWRSIMCPKVCFGLKKINLSDVYLYSKQWYEDEKRKPLMKV</sequence>
<organism evidence="1">
    <name type="scientific">Cacopsylla melanoneura</name>
    <dbReference type="NCBI Taxonomy" id="428564"/>
    <lineage>
        <taxon>Eukaryota</taxon>
        <taxon>Metazoa</taxon>
        <taxon>Ecdysozoa</taxon>
        <taxon>Arthropoda</taxon>
        <taxon>Hexapoda</taxon>
        <taxon>Insecta</taxon>
        <taxon>Pterygota</taxon>
        <taxon>Neoptera</taxon>
        <taxon>Paraneoptera</taxon>
        <taxon>Hemiptera</taxon>
        <taxon>Sternorrhyncha</taxon>
        <taxon>Psylloidea</taxon>
        <taxon>Psyllidae</taxon>
        <taxon>Psyllinae</taxon>
        <taxon>Cacopsylla</taxon>
    </lineage>
</organism>
<reference evidence="1" key="1">
    <citation type="submission" date="2021-05" db="EMBL/GenBank/DDBJ databases">
        <authorList>
            <person name="Alioto T."/>
            <person name="Alioto T."/>
            <person name="Gomez Garrido J."/>
        </authorList>
    </citation>
    <scope>NUCLEOTIDE SEQUENCE</scope>
</reference>
<evidence type="ECO:0000313" key="1">
    <source>
        <dbReference type="EMBL" id="CAG6678746.1"/>
    </source>
</evidence>
<name>A0A8D8T4J3_9HEMI</name>
<dbReference type="AlphaFoldDB" id="A0A8D8T4J3"/>
<protein>
    <submittedName>
        <fullName evidence="1">Uncharacterized protein</fullName>
    </submittedName>
</protein>
<accession>A0A8D8T4J3</accession>
<dbReference type="EMBL" id="HBUF01246940">
    <property type="protein sequence ID" value="CAG6678746.1"/>
    <property type="molecule type" value="Transcribed_RNA"/>
</dbReference>